<evidence type="ECO:0000313" key="5">
    <source>
        <dbReference type="Proteomes" id="UP000246114"/>
    </source>
</evidence>
<dbReference type="InterPro" id="IPR036390">
    <property type="entry name" value="WH_DNA-bd_sf"/>
</dbReference>
<proteinExistence type="predicted"/>
<sequence>MGDKSQFFKGTLEGCILKIINDDEVYGYEIAEKLKRFGLDEVSEGTIYPLLLRLEKNGLLNSEKKESALGPKRKYYTLTNLGKEELAEFFKIWQELKSSVDRIFENYGGDICE</sequence>
<dbReference type="InterPro" id="IPR011991">
    <property type="entry name" value="ArsR-like_HTH"/>
</dbReference>
<protein>
    <submittedName>
        <fullName evidence="2">PadR family transcriptional regulator</fullName>
    </submittedName>
    <submittedName>
        <fullName evidence="3">Transcriptional regulator, PadR family</fullName>
    </submittedName>
</protein>
<dbReference type="AlphaFoldDB" id="A0A1I2P3V2"/>
<gene>
    <name evidence="2" type="ORF">DBY38_01390</name>
    <name evidence="3" type="ORF">SAMN04487885_12617</name>
</gene>
<evidence type="ECO:0000313" key="3">
    <source>
        <dbReference type="EMBL" id="SFG10892.1"/>
    </source>
</evidence>
<reference evidence="2 5" key="2">
    <citation type="submission" date="2018-03" db="EMBL/GenBank/DDBJ databases">
        <title>The uncultured portion of the human microbiome is neutrally assembled.</title>
        <authorList>
            <person name="Jeraldo P."/>
            <person name="Boardman L."/>
            <person name="White B.A."/>
            <person name="Nelson H."/>
            <person name="Goldenfeld N."/>
            <person name="Chia N."/>
        </authorList>
    </citation>
    <scope>NUCLEOTIDE SEQUENCE [LARGE SCALE GENOMIC DNA]</scope>
    <source>
        <strain evidence="2">CIM:MAG 903</strain>
    </source>
</reference>
<dbReference type="OrthoDB" id="9808017at2"/>
<dbReference type="STRING" id="1529.SAMN04487885_12617"/>
<dbReference type="Proteomes" id="UP000182135">
    <property type="component" value="Unassembled WGS sequence"/>
</dbReference>
<evidence type="ECO:0000313" key="2">
    <source>
        <dbReference type="EMBL" id="PWL55609.1"/>
    </source>
</evidence>
<accession>A0A1I2P3V2</accession>
<dbReference type="SUPFAM" id="SSF46785">
    <property type="entry name" value="Winged helix' DNA-binding domain"/>
    <property type="match status" value="1"/>
</dbReference>
<dbReference type="RefSeq" id="WP_027639610.1">
    <property type="nucleotide sequence ID" value="NZ_BAAACD010000039.1"/>
</dbReference>
<evidence type="ECO:0000259" key="1">
    <source>
        <dbReference type="Pfam" id="PF03551"/>
    </source>
</evidence>
<dbReference type="Proteomes" id="UP000246114">
    <property type="component" value="Unassembled WGS sequence"/>
</dbReference>
<dbReference type="GeneID" id="90545529"/>
<dbReference type="EMBL" id="FOOE01000026">
    <property type="protein sequence ID" value="SFG10892.1"/>
    <property type="molecule type" value="Genomic_DNA"/>
</dbReference>
<dbReference type="InterPro" id="IPR036388">
    <property type="entry name" value="WH-like_DNA-bd_sf"/>
</dbReference>
<dbReference type="CDD" id="cd00090">
    <property type="entry name" value="HTH_ARSR"/>
    <property type="match status" value="1"/>
</dbReference>
<dbReference type="EMBL" id="QAMZ01000005">
    <property type="protein sequence ID" value="PWL55609.1"/>
    <property type="molecule type" value="Genomic_DNA"/>
</dbReference>
<feature type="domain" description="Transcription regulator PadR N-terminal" evidence="1">
    <location>
        <begin position="16"/>
        <end position="88"/>
    </location>
</feature>
<organism evidence="3 4">
    <name type="scientific">Clostridium cadaveris</name>
    <dbReference type="NCBI Taxonomy" id="1529"/>
    <lineage>
        <taxon>Bacteria</taxon>
        <taxon>Bacillati</taxon>
        <taxon>Bacillota</taxon>
        <taxon>Clostridia</taxon>
        <taxon>Eubacteriales</taxon>
        <taxon>Clostridiaceae</taxon>
        <taxon>Clostridium</taxon>
    </lineage>
</organism>
<dbReference type="PANTHER" id="PTHR33169">
    <property type="entry name" value="PADR-FAMILY TRANSCRIPTIONAL REGULATOR"/>
    <property type="match status" value="1"/>
</dbReference>
<dbReference type="eggNOG" id="COG1695">
    <property type="taxonomic scope" value="Bacteria"/>
</dbReference>
<dbReference type="Pfam" id="PF03551">
    <property type="entry name" value="PadR"/>
    <property type="match status" value="1"/>
</dbReference>
<reference evidence="3 4" key="1">
    <citation type="submission" date="2016-10" db="EMBL/GenBank/DDBJ databases">
        <authorList>
            <person name="de Groot N.N."/>
        </authorList>
    </citation>
    <scope>NUCLEOTIDE SEQUENCE [LARGE SCALE GENOMIC DNA]</scope>
    <source>
        <strain evidence="3 4">NLAE-zl-G419</strain>
    </source>
</reference>
<dbReference type="Gene3D" id="1.10.10.10">
    <property type="entry name" value="Winged helix-like DNA-binding domain superfamily/Winged helix DNA-binding domain"/>
    <property type="match status" value="1"/>
</dbReference>
<keyword evidence="4" id="KW-1185">Reference proteome</keyword>
<evidence type="ECO:0000313" key="4">
    <source>
        <dbReference type="Proteomes" id="UP000182135"/>
    </source>
</evidence>
<dbReference type="PANTHER" id="PTHR33169:SF14">
    <property type="entry name" value="TRANSCRIPTIONAL REGULATOR RV3488"/>
    <property type="match status" value="1"/>
</dbReference>
<dbReference type="InterPro" id="IPR052509">
    <property type="entry name" value="Metal_resp_DNA-bind_regulator"/>
</dbReference>
<dbReference type="InterPro" id="IPR005149">
    <property type="entry name" value="Tscrpt_reg_PadR_N"/>
</dbReference>
<name>A0A1I2P3V2_9CLOT</name>